<dbReference type="Pfam" id="PF01814">
    <property type="entry name" value="Hemerythrin"/>
    <property type="match status" value="1"/>
</dbReference>
<organism evidence="5 6">
    <name type="scientific">Colwellia psychrerythraea</name>
    <name type="common">Vibrio psychroerythus</name>
    <dbReference type="NCBI Taxonomy" id="28229"/>
    <lineage>
        <taxon>Bacteria</taxon>
        <taxon>Pseudomonadati</taxon>
        <taxon>Pseudomonadota</taxon>
        <taxon>Gammaproteobacteria</taxon>
        <taxon>Alteromonadales</taxon>
        <taxon>Colwelliaceae</taxon>
        <taxon>Colwellia</taxon>
    </lineage>
</organism>
<dbReference type="EMBL" id="MAAF01000075">
    <property type="protein sequence ID" value="OUR78990.1"/>
    <property type="molecule type" value="Genomic_DNA"/>
</dbReference>
<keyword evidence="2" id="KW-0479">Metal-binding</keyword>
<dbReference type="InterPro" id="IPR035938">
    <property type="entry name" value="Hemerythrin-like_sf"/>
</dbReference>
<evidence type="ECO:0000256" key="1">
    <source>
        <dbReference type="ARBA" id="ARBA00010587"/>
    </source>
</evidence>
<protein>
    <recommendedName>
        <fullName evidence="4">Hemerythrin-like domain-containing protein</fullName>
    </recommendedName>
</protein>
<proteinExistence type="inferred from homology"/>
<evidence type="ECO:0000313" key="5">
    <source>
        <dbReference type="EMBL" id="OUR78990.1"/>
    </source>
</evidence>
<keyword evidence="3" id="KW-0408">Iron</keyword>
<evidence type="ECO:0000256" key="3">
    <source>
        <dbReference type="ARBA" id="ARBA00023004"/>
    </source>
</evidence>
<accession>A0A1Y5E9P8</accession>
<dbReference type="AlphaFoldDB" id="A0A1Y5E9P8"/>
<comment type="caution">
    <text evidence="5">The sequence shown here is derived from an EMBL/GenBank/DDBJ whole genome shotgun (WGS) entry which is preliminary data.</text>
</comment>
<dbReference type="GO" id="GO:0046872">
    <property type="term" value="F:metal ion binding"/>
    <property type="evidence" value="ECO:0007669"/>
    <property type="project" value="UniProtKB-KW"/>
</dbReference>
<name>A0A1Y5E9P8_COLPS</name>
<sequence>MKKVDSEVKSFLGIKSLDEDHDAIFNYIEQLQALVNEPKNHEYAIGILERLLAFFLAHVIKEEQQLQQYLPTNIVKEHILQHQDELDYLDESIISLKVKISSNNIQTIVDQLNQEFKNHIYRYDRNIMQKIIKIQNSKH</sequence>
<dbReference type="Proteomes" id="UP000243053">
    <property type="component" value="Unassembled WGS sequence"/>
</dbReference>
<dbReference type="InterPro" id="IPR012312">
    <property type="entry name" value="Hemerythrin-like"/>
</dbReference>
<evidence type="ECO:0000256" key="2">
    <source>
        <dbReference type="ARBA" id="ARBA00022723"/>
    </source>
</evidence>
<evidence type="ECO:0000259" key="4">
    <source>
        <dbReference type="Pfam" id="PF01814"/>
    </source>
</evidence>
<dbReference type="Gene3D" id="1.20.120.50">
    <property type="entry name" value="Hemerythrin-like"/>
    <property type="match status" value="1"/>
</dbReference>
<reference evidence="6" key="1">
    <citation type="journal article" date="2017" name="Proc. Natl. Acad. Sci. U.S.A.">
        <title>Simulation of Deepwater Horizon oil plume reveals substrate specialization within a complex community of hydrocarbon degraders.</title>
        <authorList>
            <person name="Hu P."/>
            <person name="Dubinsky E.A."/>
            <person name="Probst A.J."/>
            <person name="Wang J."/>
            <person name="Sieber C.M.K."/>
            <person name="Tom L.M."/>
            <person name="Gardinali P."/>
            <person name="Banfield J.F."/>
            <person name="Atlas R.M."/>
            <person name="Andersen G.L."/>
        </authorList>
    </citation>
    <scope>NUCLEOTIDE SEQUENCE [LARGE SCALE GENOMIC DNA]</scope>
</reference>
<evidence type="ECO:0000313" key="6">
    <source>
        <dbReference type="Proteomes" id="UP000243053"/>
    </source>
</evidence>
<dbReference type="SUPFAM" id="SSF47188">
    <property type="entry name" value="Hemerythrin-like"/>
    <property type="match status" value="1"/>
</dbReference>
<gene>
    <name evidence="5" type="ORF">A9Q75_12575</name>
</gene>
<feature type="domain" description="Hemerythrin-like" evidence="4">
    <location>
        <begin position="13"/>
        <end position="129"/>
    </location>
</feature>
<comment type="similarity">
    <text evidence="1">Belongs to the hemerythrin family.</text>
</comment>